<dbReference type="EMBL" id="JAQQWP010000006">
    <property type="protein sequence ID" value="KAK8114110.1"/>
    <property type="molecule type" value="Genomic_DNA"/>
</dbReference>
<comment type="caution">
    <text evidence="1">The sequence shown here is derived from an EMBL/GenBank/DDBJ whole genome shotgun (WGS) entry which is preliminary data.</text>
</comment>
<protein>
    <submittedName>
        <fullName evidence="1">Uncharacterized protein</fullName>
    </submittedName>
</protein>
<sequence length="81" mass="8722">MCAFRPVARGLAEADEADKADSQFLRKAPVDVARLLTKVVRAGAGGVFSGWLPTSRPSSSQLPIDIFDEKLPPTGRQAIRN</sequence>
<reference evidence="1 2" key="1">
    <citation type="submission" date="2023-01" db="EMBL/GenBank/DDBJ databases">
        <title>Analysis of 21 Apiospora genomes using comparative genomics revels a genus with tremendous synthesis potential of carbohydrate active enzymes and secondary metabolites.</title>
        <authorList>
            <person name="Sorensen T."/>
        </authorList>
    </citation>
    <scope>NUCLEOTIDE SEQUENCE [LARGE SCALE GENOMIC DNA]</scope>
    <source>
        <strain evidence="1 2">CBS 117206</strain>
    </source>
</reference>
<dbReference type="AlphaFoldDB" id="A0AAW0QPS0"/>
<gene>
    <name evidence="1" type="ORF">PG999_006179</name>
</gene>
<dbReference type="Proteomes" id="UP001392437">
    <property type="component" value="Unassembled WGS sequence"/>
</dbReference>
<evidence type="ECO:0000313" key="2">
    <source>
        <dbReference type="Proteomes" id="UP001392437"/>
    </source>
</evidence>
<keyword evidence="2" id="KW-1185">Reference proteome</keyword>
<accession>A0AAW0QPS0</accession>
<organism evidence="1 2">
    <name type="scientific">Apiospora kogelbergensis</name>
    <dbReference type="NCBI Taxonomy" id="1337665"/>
    <lineage>
        <taxon>Eukaryota</taxon>
        <taxon>Fungi</taxon>
        <taxon>Dikarya</taxon>
        <taxon>Ascomycota</taxon>
        <taxon>Pezizomycotina</taxon>
        <taxon>Sordariomycetes</taxon>
        <taxon>Xylariomycetidae</taxon>
        <taxon>Amphisphaeriales</taxon>
        <taxon>Apiosporaceae</taxon>
        <taxon>Apiospora</taxon>
    </lineage>
</organism>
<name>A0AAW0QPS0_9PEZI</name>
<evidence type="ECO:0000313" key="1">
    <source>
        <dbReference type="EMBL" id="KAK8114110.1"/>
    </source>
</evidence>
<proteinExistence type="predicted"/>